<keyword evidence="4" id="KW-1185">Reference proteome</keyword>
<dbReference type="InterPro" id="IPR003615">
    <property type="entry name" value="HNH_nuc"/>
</dbReference>
<feature type="domain" description="HNH nuclease" evidence="2">
    <location>
        <begin position="37"/>
        <end position="91"/>
    </location>
</feature>
<accession>A0ABP1FBT2</accession>
<dbReference type="CDD" id="cd00085">
    <property type="entry name" value="HNHc"/>
    <property type="match status" value="1"/>
</dbReference>
<dbReference type="Proteomes" id="UP001497602">
    <property type="component" value="Unassembled WGS sequence"/>
</dbReference>
<name>A0ABP1FBT2_9FLAO</name>
<comment type="caution">
    <text evidence="3">The sequence shown here is derived from an EMBL/GenBank/DDBJ whole genome shotgun (WGS) entry which is preliminary data.</text>
</comment>
<evidence type="ECO:0000313" key="3">
    <source>
        <dbReference type="EMBL" id="CAL2106682.1"/>
    </source>
</evidence>
<sequence>MPNKPVTKRKPWHVKPKQMHERTVDNSSIYNSWKWRKYRKKRLAEEPLCRKCDDKGLVVVAKVLDHIVRIEDGGEVYLDSNTQPLCVKCHNSKSGREAHGYKES</sequence>
<evidence type="ECO:0000313" key="4">
    <source>
        <dbReference type="Proteomes" id="UP001497602"/>
    </source>
</evidence>
<reference evidence="3 4" key="1">
    <citation type="submission" date="2024-05" db="EMBL/GenBank/DDBJ databases">
        <authorList>
            <person name="Duchaud E."/>
        </authorList>
    </citation>
    <scope>NUCLEOTIDE SEQUENCE [LARGE SCALE GENOMIC DNA]</scope>
    <source>
        <strain evidence="3">Ena-SAMPLE-TAB-13-05-2024-13:56:06:370-140305</strain>
    </source>
</reference>
<dbReference type="InterPro" id="IPR002711">
    <property type="entry name" value="HNH"/>
</dbReference>
<dbReference type="Pfam" id="PF01844">
    <property type="entry name" value="HNH"/>
    <property type="match status" value="1"/>
</dbReference>
<dbReference type="Gene3D" id="1.10.30.50">
    <property type="match status" value="1"/>
</dbReference>
<dbReference type="GO" id="GO:0016787">
    <property type="term" value="F:hydrolase activity"/>
    <property type="evidence" value="ECO:0007669"/>
    <property type="project" value="UniProtKB-KW"/>
</dbReference>
<dbReference type="EMBL" id="CAXJRC010000019">
    <property type="protein sequence ID" value="CAL2106682.1"/>
    <property type="molecule type" value="Genomic_DNA"/>
</dbReference>
<dbReference type="SMART" id="SM00507">
    <property type="entry name" value="HNHc"/>
    <property type="match status" value="1"/>
</dbReference>
<feature type="compositionally biased region" description="Basic residues" evidence="1">
    <location>
        <begin position="1"/>
        <end position="17"/>
    </location>
</feature>
<keyword evidence="3" id="KW-0378">Hydrolase</keyword>
<protein>
    <submittedName>
        <fullName evidence="3">5-methylcytosine-specific restriction enzyme A</fullName>
        <ecNumber evidence="3">3.1.21.-</ecNumber>
    </submittedName>
</protein>
<proteinExistence type="predicted"/>
<feature type="region of interest" description="Disordered" evidence="1">
    <location>
        <begin position="1"/>
        <end position="23"/>
    </location>
</feature>
<dbReference type="RefSeq" id="WP_348738427.1">
    <property type="nucleotide sequence ID" value="NZ_CAXJRC010000019.1"/>
</dbReference>
<gene>
    <name evidence="3" type="ORF">T190115A13A_270039</name>
</gene>
<organism evidence="3 4">
    <name type="scientific">Tenacibaculum vairaonense</name>
    <dbReference type="NCBI Taxonomy" id="3137860"/>
    <lineage>
        <taxon>Bacteria</taxon>
        <taxon>Pseudomonadati</taxon>
        <taxon>Bacteroidota</taxon>
        <taxon>Flavobacteriia</taxon>
        <taxon>Flavobacteriales</taxon>
        <taxon>Flavobacteriaceae</taxon>
        <taxon>Tenacibaculum</taxon>
    </lineage>
</organism>
<evidence type="ECO:0000259" key="2">
    <source>
        <dbReference type="SMART" id="SM00507"/>
    </source>
</evidence>
<dbReference type="EC" id="3.1.21.-" evidence="3"/>
<evidence type="ECO:0000256" key="1">
    <source>
        <dbReference type="SAM" id="MobiDB-lite"/>
    </source>
</evidence>